<dbReference type="InterPro" id="IPR003615">
    <property type="entry name" value="HNH_nuc"/>
</dbReference>
<evidence type="ECO:0000313" key="3">
    <source>
        <dbReference type="Proteomes" id="UP000475385"/>
    </source>
</evidence>
<evidence type="ECO:0000313" key="2">
    <source>
        <dbReference type="EMBL" id="NGM21936.1"/>
    </source>
</evidence>
<dbReference type="GO" id="GO:0008270">
    <property type="term" value="F:zinc ion binding"/>
    <property type="evidence" value="ECO:0007669"/>
    <property type="project" value="InterPro"/>
</dbReference>
<keyword evidence="2" id="KW-0540">Nuclease</keyword>
<comment type="caution">
    <text evidence="2">The sequence shown here is derived from an EMBL/GenBank/DDBJ whole genome shotgun (WGS) entry which is preliminary data.</text>
</comment>
<dbReference type="GO" id="GO:0004519">
    <property type="term" value="F:endonuclease activity"/>
    <property type="evidence" value="ECO:0007669"/>
    <property type="project" value="UniProtKB-KW"/>
</dbReference>
<protein>
    <submittedName>
        <fullName evidence="2">HNH endonuclease</fullName>
    </submittedName>
</protein>
<dbReference type="InterPro" id="IPR002711">
    <property type="entry name" value="HNH"/>
</dbReference>
<keyword evidence="3" id="KW-1185">Reference proteome</keyword>
<dbReference type="GO" id="GO:0003676">
    <property type="term" value="F:nucleic acid binding"/>
    <property type="evidence" value="ECO:0007669"/>
    <property type="project" value="InterPro"/>
</dbReference>
<dbReference type="EMBL" id="JAAIKB010000007">
    <property type="protein sequence ID" value="NGM21936.1"/>
    <property type="molecule type" value="Genomic_DNA"/>
</dbReference>
<evidence type="ECO:0000259" key="1">
    <source>
        <dbReference type="Pfam" id="PF01844"/>
    </source>
</evidence>
<dbReference type="CDD" id="cd00085">
    <property type="entry name" value="HNHc"/>
    <property type="match status" value="1"/>
</dbReference>
<organism evidence="2 3">
    <name type="scientific">Falsiroseomonas algicola</name>
    <dbReference type="NCBI Taxonomy" id="2716930"/>
    <lineage>
        <taxon>Bacteria</taxon>
        <taxon>Pseudomonadati</taxon>
        <taxon>Pseudomonadota</taxon>
        <taxon>Alphaproteobacteria</taxon>
        <taxon>Acetobacterales</taxon>
        <taxon>Roseomonadaceae</taxon>
        <taxon>Falsiroseomonas</taxon>
    </lineage>
</organism>
<keyword evidence="2" id="KW-0255">Endonuclease</keyword>
<keyword evidence="2" id="KW-0378">Hydrolase</keyword>
<dbReference type="AlphaFoldDB" id="A0A6M1LNJ9"/>
<sequence length="266" mass="29098">MTPGDDTPAGRNPPWSRDELILALSLYIAHRPRLPSKGGPEVTALSKVLNRLHRAGGEEGRPDLRNPAGCYMKLQNFRRFDPDYTAEGKKGLKAGNKEEGPVWDTFAADPARLHATAKAIEAAIMGNEGPSLPAPDPGEDDPMEAEAPEGRVLTRLHRFRERSRKLVEQRKAAALKAGKGLACEACGFDFGARYGQRGAGFIECHHTRPVHTLRPGETTRLSDLALLCANCHRMIHSARPWLTVEELRGALLPVQLTEPNGAQGLR</sequence>
<feature type="domain" description="HNH" evidence="1">
    <location>
        <begin position="183"/>
        <end position="237"/>
    </location>
</feature>
<dbReference type="Proteomes" id="UP000475385">
    <property type="component" value="Unassembled WGS sequence"/>
</dbReference>
<accession>A0A6M1LNJ9</accession>
<name>A0A6M1LNJ9_9PROT</name>
<dbReference type="Pfam" id="PF01844">
    <property type="entry name" value="HNH"/>
    <property type="match status" value="1"/>
</dbReference>
<gene>
    <name evidence="2" type="ORF">G3576_18065</name>
</gene>
<proteinExistence type="predicted"/>
<reference evidence="2 3" key="1">
    <citation type="submission" date="2020-03" db="EMBL/GenBank/DDBJ databases">
        <title>Roseomonas stagni sp. nov., isolated from pond water in Japan.</title>
        <authorList>
            <person name="Furuhata K."/>
            <person name="Miyamoto H."/>
            <person name="Goto K."/>
        </authorList>
    </citation>
    <scope>NUCLEOTIDE SEQUENCE [LARGE SCALE GENOMIC DNA]</scope>
    <source>
        <strain evidence="2 3">PeD5</strain>
    </source>
</reference>